<feature type="region of interest" description="Disordered" evidence="1">
    <location>
        <begin position="47"/>
        <end position="101"/>
    </location>
</feature>
<evidence type="ECO:0000313" key="2">
    <source>
        <dbReference type="EMBL" id="CRZ01676.1"/>
    </source>
</evidence>
<proteinExistence type="predicted"/>
<name>A0A0H5QK35_9EUKA</name>
<accession>A0A0H5QK35</accession>
<protein>
    <submittedName>
        <fullName evidence="2">Uncharacterized protein</fullName>
    </submittedName>
</protein>
<organism evidence="2">
    <name type="scientific">Spongospora subterranea</name>
    <dbReference type="NCBI Taxonomy" id="70186"/>
    <lineage>
        <taxon>Eukaryota</taxon>
        <taxon>Sar</taxon>
        <taxon>Rhizaria</taxon>
        <taxon>Endomyxa</taxon>
        <taxon>Phytomyxea</taxon>
        <taxon>Plasmodiophorida</taxon>
        <taxon>Plasmodiophoridae</taxon>
        <taxon>Spongospora</taxon>
    </lineage>
</organism>
<dbReference type="EMBL" id="HACM01001234">
    <property type="protein sequence ID" value="CRZ01676.1"/>
    <property type="molecule type" value="Transcribed_RNA"/>
</dbReference>
<feature type="non-terminal residue" evidence="2">
    <location>
        <position position="101"/>
    </location>
</feature>
<sequence>ELLEELLSELELLEELLAGAAGCCSLELLAAARQAAGDFSQVAAPGGCWTEKEKERREEKRRGAKGREREGAGEGRRGAAASCSELAGRRKNEGERGEAAV</sequence>
<evidence type="ECO:0000256" key="1">
    <source>
        <dbReference type="SAM" id="MobiDB-lite"/>
    </source>
</evidence>
<dbReference type="AlphaFoldDB" id="A0A0H5QK35"/>
<feature type="compositionally biased region" description="Basic and acidic residues" evidence="1">
    <location>
        <begin position="87"/>
        <end position="101"/>
    </location>
</feature>
<reference evidence="2" key="1">
    <citation type="submission" date="2015-04" db="EMBL/GenBank/DDBJ databases">
        <title>The genome sequence of the plant pathogenic Rhizarian Plasmodiophora brassicae reveals insights in its biotrophic life cycle and the origin of chitin synthesis.</title>
        <authorList>
            <person name="Schwelm A."/>
            <person name="Fogelqvist J."/>
            <person name="Knaust A."/>
            <person name="Julke S."/>
            <person name="Lilja T."/>
            <person name="Dhandapani V."/>
            <person name="Bonilla-Rosso G."/>
            <person name="Karlsson M."/>
            <person name="Shevchenko A."/>
            <person name="Choi S.R."/>
            <person name="Kim H.G."/>
            <person name="Park J.Y."/>
            <person name="Lim Y.P."/>
            <person name="Ludwig-Muller J."/>
            <person name="Dixelius C."/>
        </authorList>
    </citation>
    <scope>NUCLEOTIDE SEQUENCE</scope>
    <source>
        <tissue evidence="2">Potato root galls</tissue>
    </source>
</reference>
<feature type="non-terminal residue" evidence="2">
    <location>
        <position position="1"/>
    </location>
</feature>
<feature type="compositionally biased region" description="Basic and acidic residues" evidence="1">
    <location>
        <begin position="50"/>
        <end position="77"/>
    </location>
</feature>